<accession>A0A2U3PWA7</accession>
<dbReference type="EMBL" id="LS398110">
    <property type="protein sequence ID" value="SPP93396.1"/>
    <property type="molecule type" value="Genomic_DNA"/>
</dbReference>
<evidence type="ECO:0000313" key="1">
    <source>
        <dbReference type="EMBL" id="SPP93396.1"/>
    </source>
</evidence>
<reference evidence="1 2" key="1">
    <citation type="submission" date="2018-03" db="EMBL/GenBank/DDBJ databases">
        <authorList>
            <person name="Gully D."/>
        </authorList>
    </citation>
    <scope>NUCLEOTIDE SEQUENCE [LARGE SCALE GENOMIC DNA]</scope>
    <source>
        <strain evidence="1">ORS3257</strain>
    </source>
</reference>
<sequence length="57" mass="6482">MSQGALYQRTALAIAARDEKLAAMKGAAYCEADFPIFEREMILRMRAPFERCLSIVR</sequence>
<gene>
    <name evidence="1" type="ORF">BRAD3257_2320</name>
</gene>
<proteinExistence type="predicted"/>
<organism evidence="1 2">
    <name type="scientific">Bradyrhizobium vignae</name>
    <dbReference type="NCBI Taxonomy" id="1549949"/>
    <lineage>
        <taxon>Bacteria</taxon>
        <taxon>Pseudomonadati</taxon>
        <taxon>Pseudomonadota</taxon>
        <taxon>Alphaproteobacteria</taxon>
        <taxon>Hyphomicrobiales</taxon>
        <taxon>Nitrobacteraceae</taxon>
        <taxon>Bradyrhizobium</taxon>
    </lineage>
</organism>
<protein>
    <submittedName>
        <fullName evidence="1">Uncharacterized protein</fullName>
    </submittedName>
</protein>
<dbReference type="AlphaFoldDB" id="A0A2U3PWA7"/>
<name>A0A2U3PWA7_9BRAD</name>
<dbReference type="KEGG" id="bvz:BRAD3257_2320"/>
<evidence type="ECO:0000313" key="2">
    <source>
        <dbReference type="Proteomes" id="UP000246085"/>
    </source>
</evidence>
<dbReference type="Proteomes" id="UP000246085">
    <property type="component" value="Chromosome BRAD3257"/>
</dbReference>